<dbReference type="Gene3D" id="3.10.129.10">
    <property type="entry name" value="Hotdog Thioesterase"/>
    <property type="match status" value="1"/>
</dbReference>
<dbReference type="InterPro" id="IPR040170">
    <property type="entry name" value="Cytosol_ACT"/>
</dbReference>
<evidence type="ECO:0000313" key="6">
    <source>
        <dbReference type="Proteomes" id="UP000001383"/>
    </source>
</evidence>
<reference evidence="5 6" key="1">
    <citation type="journal article" date="2009" name="J. Bacteriol.">
        <title>Complete genome sequence of Macrococcus caseolyticus strain JCSCS5402, reflecting the ancestral genome of the human-pathogenic staphylococci.</title>
        <authorList>
            <person name="Baba T."/>
            <person name="Kuwahara-Arai K."/>
            <person name="Uchiyama I."/>
            <person name="Takeuchi F."/>
            <person name="Ito T."/>
            <person name="Hiramatsu K."/>
        </authorList>
    </citation>
    <scope>NUCLEOTIDE SEQUENCE [LARGE SCALE GENOMIC DNA]</scope>
    <source>
        <strain evidence="5 6">JCSC5402</strain>
    </source>
</reference>
<evidence type="ECO:0000259" key="4">
    <source>
        <dbReference type="PROSITE" id="PS51770"/>
    </source>
</evidence>
<evidence type="ECO:0000313" key="5">
    <source>
        <dbReference type="EMBL" id="BAH18316.1"/>
    </source>
</evidence>
<evidence type="ECO:0000256" key="1">
    <source>
        <dbReference type="ARBA" id="ARBA00010458"/>
    </source>
</evidence>
<dbReference type="PROSITE" id="PS51770">
    <property type="entry name" value="HOTDOG_ACOT"/>
    <property type="match status" value="1"/>
</dbReference>
<dbReference type="eggNOG" id="COG1607">
    <property type="taxonomic scope" value="Bacteria"/>
</dbReference>
<protein>
    <recommendedName>
        <fullName evidence="4">HotDog ACOT-type domain-containing protein</fullName>
    </recommendedName>
</protein>
<dbReference type="PANTHER" id="PTHR11049:SF24">
    <property type="entry name" value="CYTOSOLIC ACYL COENZYME A THIOESTER HYDROLASE"/>
    <property type="match status" value="1"/>
</dbReference>
<gene>
    <name evidence="5" type="ordered locus">MCCL_1609</name>
</gene>
<dbReference type="GO" id="GO:0006637">
    <property type="term" value="P:acyl-CoA metabolic process"/>
    <property type="evidence" value="ECO:0007669"/>
    <property type="project" value="TreeGrafter"/>
</dbReference>
<dbReference type="GO" id="GO:0009062">
    <property type="term" value="P:fatty acid catabolic process"/>
    <property type="evidence" value="ECO:0007669"/>
    <property type="project" value="TreeGrafter"/>
</dbReference>
<dbReference type="InterPro" id="IPR033120">
    <property type="entry name" value="HOTDOG_ACOT"/>
</dbReference>
<dbReference type="EMBL" id="AP009484">
    <property type="protein sequence ID" value="BAH18316.1"/>
    <property type="molecule type" value="Genomic_DNA"/>
</dbReference>
<proteinExistence type="inferred from homology"/>
<dbReference type="GO" id="GO:0005829">
    <property type="term" value="C:cytosol"/>
    <property type="evidence" value="ECO:0007669"/>
    <property type="project" value="TreeGrafter"/>
</dbReference>
<evidence type="ECO:0000256" key="3">
    <source>
        <dbReference type="PROSITE-ProRule" id="PRU01106"/>
    </source>
</evidence>
<organism evidence="5 6">
    <name type="scientific">Macrococcus caseolyticus (strain JCSC5402)</name>
    <name type="common">Macrococcoides caseolyticum</name>
    <dbReference type="NCBI Taxonomy" id="458233"/>
    <lineage>
        <taxon>Bacteria</taxon>
        <taxon>Bacillati</taxon>
        <taxon>Bacillota</taxon>
        <taxon>Bacilli</taxon>
        <taxon>Bacillales</taxon>
        <taxon>Staphylococcaceae</taxon>
        <taxon>Macrococcoides</taxon>
    </lineage>
</organism>
<dbReference type="STRING" id="458233.MCCL_1609"/>
<dbReference type="HOGENOM" id="CLU_050164_3_1_9"/>
<feature type="domain" description="HotDog ACOT-type" evidence="4">
    <location>
        <begin position="25"/>
        <end position="137"/>
    </location>
</feature>
<name>B9E7Z8_MACCJ</name>
<dbReference type="InterPro" id="IPR029069">
    <property type="entry name" value="HotDog_dom_sf"/>
</dbReference>
<comment type="similarity">
    <text evidence="1">Belongs to the acyl coenzyme A hydrolase family.</text>
</comment>
<dbReference type="CDD" id="cd03442">
    <property type="entry name" value="BFIT_BACH"/>
    <property type="match status" value="1"/>
</dbReference>
<dbReference type="AlphaFoldDB" id="B9E7Z8"/>
<dbReference type="PANTHER" id="PTHR11049">
    <property type="entry name" value="ACYL COENZYME A THIOESTER HYDROLASE"/>
    <property type="match status" value="1"/>
</dbReference>
<dbReference type="KEGG" id="mcl:MCCL_1609"/>
<keyword evidence="2 3" id="KW-0378">Hydrolase</keyword>
<sequence>MFDIILSTIYEWGINMSERSKKSMSASRTVKTQQIFPSDTNHHNTLFGGKLMAMIDDVASIAATRHCGRSVVTASTDSVDFLQPIRPGEIVSMVALVTYTGTSSLEVCVKIVAENILEQRKHLAAISFLTFVALDEHNLPVMVPEVVAETEDQVWLNETGKERAKVRKERRSKSKDLHQFFSNNLTI</sequence>
<dbReference type="Pfam" id="PF03061">
    <property type="entry name" value="4HBT"/>
    <property type="match status" value="1"/>
</dbReference>
<dbReference type="Proteomes" id="UP000001383">
    <property type="component" value="Chromosome"/>
</dbReference>
<evidence type="ECO:0000256" key="2">
    <source>
        <dbReference type="ARBA" id="ARBA00022801"/>
    </source>
</evidence>
<dbReference type="SUPFAM" id="SSF54637">
    <property type="entry name" value="Thioesterase/thiol ester dehydrase-isomerase"/>
    <property type="match status" value="1"/>
</dbReference>
<dbReference type="GO" id="GO:0052816">
    <property type="term" value="F:long-chain fatty acyl-CoA hydrolase activity"/>
    <property type="evidence" value="ECO:0007669"/>
    <property type="project" value="TreeGrafter"/>
</dbReference>
<accession>B9E7Z8</accession>
<dbReference type="InterPro" id="IPR006683">
    <property type="entry name" value="Thioestr_dom"/>
</dbReference>